<sequence length="105" mass="11212">MPVSRLHPSGYFCLSASGGAGNDYTPNSCQMVQHVMGETCVPLNPQRIVTLDGFGLDALLALGVQPVGAANPFSSYLDDRLVDIPLLGTYRKSLPWKGLSCSSRI</sequence>
<keyword evidence="2" id="KW-1185">Reference proteome</keyword>
<name>A0ACD5GN64_9CYAN</name>
<proteinExistence type="predicted"/>
<accession>A0ACD5GN64</accession>
<protein>
    <submittedName>
        <fullName evidence="1">Uncharacterized protein</fullName>
    </submittedName>
</protein>
<dbReference type="EMBL" id="CP182909">
    <property type="protein sequence ID" value="XPM62276.1"/>
    <property type="molecule type" value="Genomic_DNA"/>
</dbReference>
<evidence type="ECO:0000313" key="2">
    <source>
        <dbReference type="Proteomes" id="UP000095472"/>
    </source>
</evidence>
<evidence type="ECO:0000313" key="1">
    <source>
        <dbReference type="EMBL" id="XPM62276.1"/>
    </source>
</evidence>
<organism evidence="1 2">
    <name type="scientific">Desertifilum tharense IPPAS B-1220</name>
    <dbReference type="NCBI Taxonomy" id="1781255"/>
    <lineage>
        <taxon>Bacteria</taxon>
        <taxon>Bacillati</taxon>
        <taxon>Cyanobacteriota</taxon>
        <taxon>Cyanophyceae</taxon>
        <taxon>Desertifilales</taxon>
        <taxon>Desertifilaceae</taxon>
        <taxon>Desertifilum</taxon>
    </lineage>
</organism>
<reference evidence="1 2" key="1">
    <citation type="journal article" date="2016" name="Genome Announc.">
        <title>Draft Genome Sequence of the Thermotolerant Cyanobacterium Desertifilum sp. IPPAS B-1220.</title>
        <authorList>
            <person name="Mironov K.S."/>
            <person name="Sinetova M.A."/>
            <person name="Bolatkhan K."/>
            <person name="Zayadan B.K."/>
            <person name="Ustinova V.V."/>
            <person name="Kupriyanova E.V."/>
            <person name="Skrypnik A.N."/>
            <person name="Gogoleva N.E."/>
            <person name="Gogolev Y.V."/>
            <person name="Los D.A."/>
        </authorList>
    </citation>
    <scope>NUCLEOTIDE SEQUENCE [LARGE SCALE GENOMIC DNA]</scope>
    <source>
        <strain evidence="1 2">IPPAS B-1220</strain>
    </source>
</reference>
<gene>
    <name evidence="1" type="ORF">BH720_021045</name>
</gene>
<dbReference type="Proteomes" id="UP000095472">
    <property type="component" value="Chromosome"/>
</dbReference>